<keyword evidence="9 13" id="KW-0456">Lyase</keyword>
<gene>
    <name evidence="13" type="ORF">AS592_05210</name>
</gene>
<dbReference type="InterPro" id="IPR033177">
    <property type="entry name" value="PSD-B"/>
</dbReference>
<evidence type="ECO:0000256" key="11">
    <source>
        <dbReference type="ARBA" id="ARBA00023317"/>
    </source>
</evidence>
<evidence type="ECO:0000256" key="1">
    <source>
        <dbReference type="ARBA" id="ARBA00001928"/>
    </source>
</evidence>
<evidence type="ECO:0000256" key="7">
    <source>
        <dbReference type="ARBA" id="ARBA00023145"/>
    </source>
</evidence>
<keyword evidence="14" id="KW-1185">Reference proteome</keyword>
<comment type="cofactor">
    <cofactor evidence="1">
        <name>pyruvate</name>
        <dbReference type="ChEBI" id="CHEBI:15361"/>
    </cofactor>
</comment>
<accession>A0A151CEN3</accession>
<dbReference type="RefSeq" id="WP_067332004.1">
    <property type="nucleotide sequence ID" value="NZ_LNKT01000056.1"/>
</dbReference>
<evidence type="ECO:0000256" key="4">
    <source>
        <dbReference type="ARBA" id="ARBA00022516"/>
    </source>
</evidence>
<comment type="pathway">
    <text evidence="12">Phospholipid metabolism; phosphatidylethanolamine biosynthesis.</text>
</comment>
<evidence type="ECO:0000313" key="13">
    <source>
        <dbReference type="EMBL" id="KYJ85985.1"/>
    </source>
</evidence>
<evidence type="ECO:0000256" key="2">
    <source>
        <dbReference type="ARBA" id="ARBA00005189"/>
    </source>
</evidence>
<evidence type="ECO:0000256" key="10">
    <source>
        <dbReference type="ARBA" id="ARBA00023264"/>
    </source>
</evidence>
<keyword evidence="10" id="KW-1208">Phospholipid metabolism</keyword>
<dbReference type="NCBIfam" id="TIGR00163">
    <property type="entry name" value="PS_decarb"/>
    <property type="match status" value="1"/>
</dbReference>
<dbReference type="NCBIfam" id="NF003038">
    <property type="entry name" value="PRK03934.1"/>
    <property type="match status" value="1"/>
</dbReference>
<name>A0A151CEN3_9BACT</name>
<evidence type="ECO:0000256" key="3">
    <source>
        <dbReference type="ARBA" id="ARBA00012243"/>
    </source>
</evidence>
<dbReference type="EC" id="4.1.1.65" evidence="3"/>
<dbReference type="OrthoDB" id="9802030at2"/>
<dbReference type="STRING" id="1630136.AS592_05210"/>
<evidence type="ECO:0000256" key="12">
    <source>
        <dbReference type="ARBA" id="ARBA00024326"/>
    </source>
</evidence>
<dbReference type="UniPathway" id="UPA00558"/>
<evidence type="ECO:0000256" key="5">
    <source>
        <dbReference type="ARBA" id="ARBA00022793"/>
    </source>
</evidence>
<keyword evidence="5" id="KW-0210">Decarboxylase</keyword>
<dbReference type="AlphaFoldDB" id="A0A151CEN3"/>
<evidence type="ECO:0000256" key="8">
    <source>
        <dbReference type="ARBA" id="ARBA00023209"/>
    </source>
</evidence>
<organism evidence="13 14">
    <name type="scientific">Sulfurovum riftiae</name>
    <dbReference type="NCBI Taxonomy" id="1630136"/>
    <lineage>
        <taxon>Bacteria</taxon>
        <taxon>Pseudomonadati</taxon>
        <taxon>Campylobacterota</taxon>
        <taxon>Epsilonproteobacteria</taxon>
        <taxon>Campylobacterales</taxon>
        <taxon>Sulfurovaceae</taxon>
        <taxon>Sulfurovum</taxon>
    </lineage>
</organism>
<dbReference type="Pfam" id="PF02666">
    <property type="entry name" value="PS_Dcarbxylase"/>
    <property type="match status" value="1"/>
</dbReference>
<comment type="caution">
    <text evidence="13">The sequence shown here is derived from an EMBL/GenBank/DDBJ whole genome shotgun (WGS) entry which is preliminary data.</text>
</comment>
<keyword evidence="11" id="KW-0670">Pyruvate</keyword>
<dbReference type="PANTHER" id="PTHR10067:SF6">
    <property type="entry name" value="PHOSPHATIDYLSERINE DECARBOXYLASE PROENZYME, MITOCHONDRIAL"/>
    <property type="match status" value="1"/>
</dbReference>
<keyword evidence="7" id="KW-0865">Zymogen</keyword>
<keyword evidence="8" id="KW-0594">Phospholipid biosynthesis</keyword>
<proteinExistence type="predicted"/>
<dbReference type="GO" id="GO:0004609">
    <property type="term" value="F:phosphatidylserine decarboxylase activity"/>
    <property type="evidence" value="ECO:0007669"/>
    <property type="project" value="UniProtKB-EC"/>
</dbReference>
<keyword evidence="4" id="KW-0444">Lipid biosynthesis</keyword>
<comment type="pathway">
    <text evidence="2">Lipid metabolism.</text>
</comment>
<sequence>MPKHYTSVISTLFGKFASKKFPSPIQCFINTAYVKLMGLDMHEFREPCSYETLNKLFTRALEKPRPLPEDKDLFISGVDALITDAGTIKEGKAYQIKGMSYSIEELFGTYHREAAAKVEGGEFINFYLSPKDYHRYHIPMRLKVNSLTHIPGKHYPVNFPLLRNKTDLFIENERVVIECEDEKGRMQVLVLVAALNVGQMVVTFEEKVRTNSEIREPVHYTYEDLWVERGEFYGWFEMGSTILTFSEKGSIAPEVAINQKVSFGDVLGKVC</sequence>
<dbReference type="Proteomes" id="UP000075359">
    <property type="component" value="Unassembled WGS sequence"/>
</dbReference>
<dbReference type="InterPro" id="IPR003817">
    <property type="entry name" value="PS_Dcarbxylase"/>
</dbReference>
<evidence type="ECO:0000313" key="14">
    <source>
        <dbReference type="Proteomes" id="UP000075359"/>
    </source>
</evidence>
<dbReference type="GO" id="GO:0006646">
    <property type="term" value="P:phosphatidylethanolamine biosynthetic process"/>
    <property type="evidence" value="ECO:0007669"/>
    <property type="project" value="UniProtKB-UniPathway"/>
</dbReference>
<evidence type="ECO:0000256" key="6">
    <source>
        <dbReference type="ARBA" id="ARBA00023098"/>
    </source>
</evidence>
<dbReference type="EMBL" id="LNKT01000056">
    <property type="protein sequence ID" value="KYJ85985.1"/>
    <property type="molecule type" value="Genomic_DNA"/>
</dbReference>
<reference evidence="13 14" key="1">
    <citation type="submission" date="2015-11" db="EMBL/GenBank/DDBJ databases">
        <title>Draft genome of Sulfurovum riftiae 1812E, a member of the Epsilonproteobacteria isolated from the tube of the deep-sea hydrothermal vent tubewom Riftia pachyptila.</title>
        <authorList>
            <person name="Vetriani C."/>
            <person name="Giovannelli D."/>
        </authorList>
    </citation>
    <scope>NUCLEOTIDE SEQUENCE [LARGE SCALE GENOMIC DNA]</scope>
    <source>
        <strain evidence="13 14">1812E</strain>
    </source>
</reference>
<keyword evidence="6" id="KW-0443">Lipid metabolism</keyword>
<dbReference type="PANTHER" id="PTHR10067">
    <property type="entry name" value="PHOSPHATIDYLSERINE DECARBOXYLASE"/>
    <property type="match status" value="1"/>
</dbReference>
<evidence type="ECO:0000256" key="9">
    <source>
        <dbReference type="ARBA" id="ARBA00023239"/>
    </source>
</evidence>
<protein>
    <recommendedName>
        <fullName evidence="3">phosphatidylserine decarboxylase</fullName>
        <ecNumber evidence="3">4.1.1.65</ecNumber>
    </recommendedName>
</protein>